<dbReference type="PROSITE" id="PS51371">
    <property type="entry name" value="CBS"/>
    <property type="match status" value="2"/>
</dbReference>
<dbReference type="PANTHER" id="PTHR12112">
    <property type="entry name" value="BNIP - RELATED"/>
    <property type="match status" value="1"/>
</dbReference>
<dbReference type="SMART" id="SM00116">
    <property type="entry name" value="CBS"/>
    <property type="match status" value="2"/>
</dbReference>
<keyword evidence="11" id="KW-1185">Reference proteome</keyword>
<proteinExistence type="predicted"/>
<dbReference type="Gene3D" id="3.10.310.20">
    <property type="entry name" value="DHHA2 domain"/>
    <property type="match status" value="1"/>
</dbReference>
<gene>
    <name evidence="10" type="ORF">H8689_01100</name>
</gene>
<feature type="domain" description="CBS" evidence="9">
    <location>
        <begin position="73"/>
        <end position="130"/>
    </location>
</feature>
<dbReference type="InterPro" id="IPR028979">
    <property type="entry name" value="Ser_kin/Pase_Hpr-like_N_sf"/>
</dbReference>
<sequence length="550" mass="61378">MKDTIYIIGHKNPDSDSICSAIAYADYKNSNGDVNAIPVRLGDINRETRFILDYFGVEEPSLMETVRLSVEDLDFDNVASVSPEISLRMALNLMNKNRLNSLPVIDSNEQLVGIVTVSDIMQSYIDVWDNAILGKSKTSIDNILDTLSARAITVPDRPKPFNGKILVLAMEPDTLRKYIEENDIAICGDRIDIQEVAIDSGISLMILTGNGELDENLINIATEKGISVVSTPHDTFTASRLISQSIPVENVMTKEKLVVFTLDDLVDEVKPQMSQTRYRSYPVIDHENKVVGLISRYHLISSMKKKVILVDHNERSQSIDGLEEAEILEIIDHHRVADVFTGSPIYFRNEPVGSTSTIISSILFENGRRPSKKIAGILAAGIISDTLLFESPTSTNTDKLMLERLAKIADLDVEKFAMEMFKAGTSLVGRTPQELLSQDFKAFTINDQKIGIAQVYTMDPESLKDMKEDLIKLMDERAEEYGYSMFILMLTDIFNQASEMITVGPNREQVARAFGTNLVNNSFYAPGVLSRKKQVVPPITNMISNMEDMV</sequence>
<comment type="cofactor">
    <cofactor evidence="1">
        <name>Mn(2+)</name>
        <dbReference type="ChEBI" id="CHEBI:29035"/>
    </cofactor>
</comment>
<dbReference type="InterPro" id="IPR046342">
    <property type="entry name" value="CBS_dom_sf"/>
</dbReference>
<evidence type="ECO:0000256" key="5">
    <source>
        <dbReference type="ARBA" id="ARBA00023211"/>
    </source>
</evidence>
<keyword evidence="3" id="KW-0479">Metal-binding</keyword>
<comment type="catalytic activity">
    <reaction evidence="7">
        <text>diphosphate + H2O = 2 phosphate + H(+)</text>
        <dbReference type="Rhea" id="RHEA:24576"/>
        <dbReference type="ChEBI" id="CHEBI:15377"/>
        <dbReference type="ChEBI" id="CHEBI:15378"/>
        <dbReference type="ChEBI" id="CHEBI:33019"/>
        <dbReference type="ChEBI" id="CHEBI:43474"/>
        <dbReference type="EC" id="3.6.1.1"/>
    </reaction>
</comment>
<dbReference type="InterPro" id="IPR038763">
    <property type="entry name" value="DHH_sf"/>
</dbReference>
<evidence type="ECO:0000313" key="10">
    <source>
        <dbReference type="EMBL" id="MBC8589742.1"/>
    </source>
</evidence>
<dbReference type="NCBIfam" id="NF011443">
    <property type="entry name" value="PRK14869.1-5"/>
    <property type="match status" value="1"/>
</dbReference>
<dbReference type="GO" id="GO:0046872">
    <property type="term" value="F:metal ion binding"/>
    <property type="evidence" value="ECO:0007669"/>
    <property type="project" value="UniProtKB-KW"/>
</dbReference>
<dbReference type="InterPro" id="IPR001667">
    <property type="entry name" value="DDH_dom"/>
</dbReference>
<dbReference type="GO" id="GO:0005737">
    <property type="term" value="C:cytoplasm"/>
    <property type="evidence" value="ECO:0007669"/>
    <property type="project" value="InterPro"/>
</dbReference>
<evidence type="ECO:0000256" key="3">
    <source>
        <dbReference type="ARBA" id="ARBA00022723"/>
    </source>
</evidence>
<dbReference type="Gene3D" id="3.10.580.10">
    <property type="entry name" value="CBS-domain"/>
    <property type="match status" value="1"/>
</dbReference>
<name>A0A926EY76_9FIRM</name>
<dbReference type="InterPro" id="IPR000644">
    <property type="entry name" value="CBS_dom"/>
</dbReference>
<keyword evidence="8" id="KW-0129">CBS domain</keyword>
<dbReference type="SUPFAM" id="SSF54631">
    <property type="entry name" value="CBS-domain pair"/>
    <property type="match status" value="1"/>
</dbReference>
<dbReference type="InterPro" id="IPR010766">
    <property type="entry name" value="DRTGG"/>
</dbReference>
<dbReference type="SMART" id="SM01131">
    <property type="entry name" value="DHHA2"/>
    <property type="match status" value="1"/>
</dbReference>
<dbReference type="InterPro" id="IPR004097">
    <property type="entry name" value="DHHA2"/>
</dbReference>
<dbReference type="NCBIfam" id="NF003877">
    <property type="entry name" value="PRK05427.1"/>
    <property type="match status" value="1"/>
</dbReference>
<reference evidence="10 11" key="1">
    <citation type="submission" date="2020-08" db="EMBL/GenBank/DDBJ databases">
        <title>Genome public.</title>
        <authorList>
            <person name="Liu C."/>
            <person name="Sun Q."/>
        </authorList>
    </citation>
    <scope>NUCLEOTIDE SEQUENCE [LARGE SCALE GENOMIC DNA]</scope>
    <source>
        <strain evidence="10 11">NSJ-26</strain>
    </source>
</reference>
<dbReference type="EC" id="3.6.1.1" evidence="2"/>
<dbReference type="InterPro" id="IPR038222">
    <property type="entry name" value="DHHA2_dom_sf"/>
</dbReference>
<dbReference type="Gene3D" id="3.40.1390.20">
    <property type="entry name" value="HprK N-terminal domain-like"/>
    <property type="match status" value="1"/>
</dbReference>
<evidence type="ECO:0000256" key="2">
    <source>
        <dbReference type="ARBA" id="ARBA00012146"/>
    </source>
</evidence>
<dbReference type="NCBIfam" id="NF011442">
    <property type="entry name" value="PRK14869.1-4"/>
    <property type="match status" value="1"/>
</dbReference>
<dbReference type="SUPFAM" id="SSF75138">
    <property type="entry name" value="HprK N-terminal domain-like"/>
    <property type="match status" value="1"/>
</dbReference>
<protein>
    <recommendedName>
        <fullName evidence="2">inorganic diphosphatase</fullName>
        <ecNumber evidence="2">3.6.1.1</ecNumber>
    </recommendedName>
    <alternativeName>
        <fullName evidence="6">Pyrophosphate phospho-hydrolase</fullName>
    </alternativeName>
</protein>
<dbReference type="EMBL" id="JACRTK010000001">
    <property type="protein sequence ID" value="MBC8589742.1"/>
    <property type="molecule type" value="Genomic_DNA"/>
</dbReference>
<accession>A0A926EY76</accession>
<evidence type="ECO:0000256" key="4">
    <source>
        <dbReference type="ARBA" id="ARBA00022801"/>
    </source>
</evidence>
<comment type="caution">
    <text evidence="10">The sequence shown here is derived from an EMBL/GenBank/DDBJ whole genome shotgun (WGS) entry which is preliminary data.</text>
</comment>
<dbReference type="NCBIfam" id="NF011441">
    <property type="entry name" value="PRK14869.1-3"/>
    <property type="match status" value="1"/>
</dbReference>
<dbReference type="FunFam" id="3.90.1640.10:FF:000001">
    <property type="entry name" value="Probable manganese-dependent inorganic pyrophosphatase"/>
    <property type="match status" value="1"/>
</dbReference>
<dbReference type="Proteomes" id="UP000601522">
    <property type="component" value="Unassembled WGS sequence"/>
</dbReference>
<evidence type="ECO:0000256" key="1">
    <source>
        <dbReference type="ARBA" id="ARBA00001936"/>
    </source>
</evidence>
<evidence type="ECO:0000256" key="7">
    <source>
        <dbReference type="ARBA" id="ARBA00047820"/>
    </source>
</evidence>
<dbReference type="GO" id="GO:0004427">
    <property type="term" value="F:inorganic diphosphate phosphatase activity"/>
    <property type="evidence" value="ECO:0007669"/>
    <property type="project" value="UniProtKB-EC"/>
</dbReference>
<evidence type="ECO:0000256" key="8">
    <source>
        <dbReference type="PROSITE-ProRule" id="PRU00703"/>
    </source>
</evidence>
<dbReference type="Pfam" id="PF02833">
    <property type="entry name" value="DHHA2"/>
    <property type="match status" value="1"/>
</dbReference>
<dbReference type="Pfam" id="PF07085">
    <property type="entry name" value="DRTGG"/>
    <property type="match status" value="1"/>
</dbReference>
<dbReference type="SUPFAM" id="SSF64182">
    <property type="entry name" value="DHH phosphoesterases"/>
    <property type="match status" value="1"/>
</dbReference>
<dbReference type="Pfam" id="PF00571">
    <property type="entry name" value="CBS"/>
    <property type="match status" value="1"/>
</dbReference>
<evidence type="ECO:0000313" key="11">
    <source>
        <dbReference type="Proteomes" id="UP000601522"/>
    </source>
</evidence>
<keyword evidence="4 10" id="KW-0378">Hydrolase</keyword>
<dbReference type="PANTHER" id="PTHR12112:SF22">
    <property type="entry name" value="MANGANESE-DEPENDENT INORGANIC PYROPHOSPHATASE-RELATED"/>
    <property type="match status" value="1"/>
</dbReference>
<evidence type="ECO:0000259" key="9">
    <source>
        <dbReference type="PROSITE" id="PS51371"/>
    </source>
</evidence>
<evidence type="ECO:0000256" key="6">
    <source>
        <dbReference type="ARBA" id="ARBA00032535"/>
    </source>
</evidence>
<keyword evidence="5" id="KW-0464">Manganese</keyword>
<feature type="domain" description="CBS" evidence="9">
    <location>
        <begin position="252"/>
        <end position="310"/>
    </location>
</feature>
<dbReference type="CDD" id="cd04597">
    <property type="entry name" value="CBS_pair_inorgPPase"/>
    <property type="match status" value="1"/>
</dbReference>
<dbReference type="RefSeq" id="WP_249322561.1">
    <property type="nucleotide sequence ID" value="NZ_JACRTK010000001.1"/>
</dbReference>
<dbReference type="Pfam" id="PF01368">
    <property type="entry name" value="DHH"/>
    <property type="match status" value="1"/>
</dbReference>
<organism evidence="10 11">
    <name type="scientific">Wansuia hejianensis</name>
    <dbReference type="NCBI Taxonomy" id="2763667"/>
    <lineage>
        <taxon>Bacteria</taxon>
        <taxon>Bacillati</taxon>
        <taxon>Bacillota</taxon>
        <taxon>Clostridia</taxon>
        <taxon>Lachnospirales</taxon>
        <taxon>Lachnospiraceae</taxon>
        <taxon>Wansuia</taxon>
    </lineage>
</organism>
<dbReference type="AlphaFoldDB" id="A0A926EY76"/>